<evidence type="ECO:0000256" key="6">
    <source>
        <dbReference type="ARBA" id="ARBA00022556"/>
    </source>
</evidence>
<dbReference type="PANTHER" id="PTHR42724:SF1">
    <property type="entry name" value="TETRAACYLDISACCHARIDE 4'-KINASE, MITOCHONDRIAL-RELATED"/>
    <property type="match status" value="1"/>
</dbReference>
<dbReference type="NCBIfam" id="TIGR00682">
    <property type="entry name" value="lpxK"/>
    <property type="match status" value="1"/>
</dbReference>
<comment type="catalytic activity">
    <reaction evidence="13">
        <text>a lipid A disaccharide + ATP = a lipid IVA + ADP + H(+)</text>
        <dbReference type="Rhea" id="RHEA:67840"/>
        <dbReference type="ChEBI" id="CHEBI:15378"/>
        <dbReference type="ChEBI" id="CHEBI:30616"/>
        <dbReference type="ChEBI" id="CHEBI:176343"/>
        <dbReference type="ChEBI" id="CHEBI:176425"/>
        <dbReference type="ChEBI" id="CHEBI:456216"/>
        <dbReference type="EC" id="2.7.1.130"/>
    </reaction>
</comment>
<dbReference type="GO" id="GO:0005886">
    <property type="term" value="C:plasma membrane"/>
    <property type="evidence" value="ECO:0007669"/>
    <property type="project" value="TreeGrafter"/>
</dbReference>
<keyword evidence="9 13" id="KW-0418">Kinase</keyword>
<evidence type="ECO:0000256" key="3">
    <source>
        <dbReference type="ARBA" id="ARBA00012071"/>
    </source>
</evidence>
<protein>
    <recommendedName>
        <fullName evidence="4 13">Tetraacyldisaccharide 4'-kinase</fullName>
        <ecNumber evidence="3 13">2.7.1.130</ecNumber>
    </recommendedName>
    <alternativeName>
        <fullName evidence="12 13">Lipid A 4'-kinase</fullName>
    </alternativeName>
</protein>
<evidence type="ECO:0000256" key="2">
    <source>
        <dbReference type="ARBA" id="ARBA00004870"/>
    </source>
</evidence>
<dbReference type="GO" id="GO:0009244">
    <property type="term" value="P:lipopolysaccharide core region biosynthetic process"/>
    <property type="evidence" value="ECO:0007669"/>
    <property type="project" value="TreeGrafter"/>
</dbReference>
<evidence type="ECO:0000256" key="10">
    <source>
        <dbReference type="ARBA" id="ARBA00022840"/>
    </source>
</evidence>
<comment type="similarity">
    <text evidence="13">Belongs to the LpxK family.</text>
</comment>
<accession>A0AA50QBU0</accession>
<keyword evidence="5 13" id="KW-0444">Lipid biosynthesis</keyword>
<keyword evidence="15" id="KW-1185">Reference proteome</keyword>
<dbReference type="RefSeq" id="WP_306763598.1">
    <property type="nucleotide sequence ID" value="NZ_CP118224.1"/>
</dbReference>
<keyword evidence="8 13" id="KW-0547">Nucleotide-binding</keyword>
<dbReference type="PANTHER" id="PTHR42724">
    <property type="entry name" value="TETRAACYLDISACCHARIDE 4'-KINASE"/>
    <property type="match status" value="1"/>
</dbReference>
<dbReference type="GO" id="GO:0009245">
    <property type="term" value="P:lipid A biosynthetic process"/>
    <property type="evidence" value="ECO:0007669"/>
    <property type="project" value="UniProtKB-UniRule"/>
</dbReference>
<evidence type="ECO:0000256" key="8">
    <source>
        <dbReference type="ARBA" id="ARBA00022741"/>
    </source>
</evidence>
<evidence type="ECO:0000313" key="14">
    <source>
        <dbReference type="EMBL" id="WMC12368.1"/>
    </source>
</evidence>
<keyword evidence="11 13" id="KW-0443">Lipid metabolism</keyword>
<sequence length="320" mass="34573">MQAWYRGASWLWLLWPLSLLFGLASALRRRLFALGLRRAWRAPVPVMVVGNLTVGGNGKTPLVIWLVEWLRKQGYNPGVISRGYGGNSEHYPLVLNEATSAKQAGDEPVLIYKRTGCPVVVGPKRAEAAAKLAGLGVNVIVSDDGLQHYALARDIELVVVDGKRRFGNGRLLPMGPLREGKWRLATVDAVINNGGPGEAGEFAMTLAPGALRPVSSEGEAPVPGTRVHALAGIGHPPRFFTTLAEQGFILDRQLALADHQAVAPAQLAGLADAPLLITEKDAVKWPGGHPDCWYLPVNACLPTEFEHLLLNRLKELNHGD</sequence>
<evidence type="ECO:0000256" key="7">
    <source>
        <dbReference type="ARBA" id="ARBA00022679"/>
    </source>
</evidence>
<organism evidence="14 15">
    <name type="scientific">Oceanimonas pelagia</name>
    <dbReference type="NCBI Taxonomy" id="3028314"/>
    <lineage>
        <taxon>Bacteria</taxon>
        <taxon>Pseudomonadati</taxon>
        <taxon>Pseudomonadota</taxon>
        <taxon>Gammaproteobacteria</taxon>
        <taxon>Aeromonadales</taxon>
        <taxon>Aeromonadaceae</taxon>
        <taxon>Oceanimonas</taxon>
    </lineage>
</organism>
<keyword evidence="6 13" id="KW-0441">Lipid A biosynthesis</keyword>
<dbReference type="Pfam" id="PF02606">
    <property type="entry name" value="LpxK"/>
    <property type="match status" value="1"/>
</dbReference>
<comment type="pathway">
    <text evidence="2 13">Glycolipid biosynthesis; lipid IV(A) biosynthesis; lipid IV(A) from (3R)-3-hydroxytetradecanoyl-[acyl-carrier-protein] and UDP-N-acetyl-alpha-D-glucosamine: step 6/6.</text>
</comment>
<dbReference type="InterPro" id="IPR003758">
    <property type="entry name" value="LpxK"/>
</dbReference>
<dbReference type="EC" id="2.7.1.130" evidence="3 13"/>
<dbReference type="KEGG" id="ope:PU634_08390"/>
<name>A0AA50QBU0_9GAMM</name>
<dbReference type="InterPro" id="IPR027417">
    <property type="entry name" value="P-loop_NTPase"/>
</dbReference>
<dbReference type="AlphaFoldDB" id="A0AA50QBU0"/>
<proteinExistence type="inferred from homology"/>
<feature type="binding site" evidence="13">
    <location>
        <begin position="53"/>
        <end position="60"/>
    </location>
    <ligand>
        <name>ATP</name>
        <dbReference type="ChEBI" id="CHEBI:30616"/>
    </ligand>
</feature>
<evidence type="ECO:0000313" key="15">
    <source>
        <dbReference type="Proteomes" id="UP001223802"/>
    </source>
</evidence>
<dbReference type="GO" id="GO:0005524">
    <property type="term" value="F:ATP binding"/>
    <property type="evidence" value="ECO:0007669"/>
    <property type="project" value="UniProtKB-UniRule"/>
</dbReference>
<dbReference type="HAMAP" id="MF_00409">
    <property type="entry name" value="LpxK"/>
    <property type="match status" value="1"/>
</dbReference>
<comment type="function">
    <text evidence="1 13">Transfers the gamma-phosphate of ATP to the 4'-position of a tetraacyldisaccharide 1-phosphate intermediate (termed DS-1-P) to form tetraacyldisaccharide 1,4'-bis-phosphate (lipid IVA).</text>
</comment>
<evidence type="ECO:0000256" key="13">
    <source>
        <dbReference type="HAMAP-Rule" id="MF_00409"/>
    </source>
</evidence>
<dbReference type="GO" id="GO:0009029">
    <property type="term" value="F:lipid-A 4'-kinase activity"/>
    <property type="evidence" value="ECO:0007669"/>
    <property type="project" value="UniProtKB-UniRule"/>
</dbReference>
<keyword evidence="7 13" id="KW-0808">Transferase</keyword>
<keyword evidence="10 13" id="KW-0067">ATP-binding</keyword>
<evidence type="ECO:0000256" key="12">
    <source>
        <dbReference type="ARBA" id="ARBA00029757"/>
    </source>
</evidence>
<dbReference type="SUPFAM" id="SSF52540">
    <property type="entry name" value="P-loop containing nucleoside triphosphate hydrolases"/>
    <property type="match status" value="1"/>
</dbReference>
<reference evidence="14 15" key="1">
    <citation type="submission" date="2023-02" db="EMBL/GenBank/DDBJ databases">
        <title>Complete genome sequence of a novel bacterium Oceanimonas sp. NTOU-MSR1 isolated from marine coast sediment.</title>
        <authorList>
            <person name="Yang H.-T."/>
            <person name="Chen Y.-L."/>
            <person name="Ho Y.-N."/>
        </authorList>
    </citation>
    <scope>NUCLEOTIDE SEQUENCE [LARGE SCALE GENOMIC DNA]</scope>
    <source>
        <strain evidence="14 15">NTOU-MSR1</strain>
    </source>
</reference>
<evidence type="ECO:0000256" key="4">
    <source>
        <dbReference type="ARBA" id="ARBA00016436"/>
    </source>
</evidence>
<dbReference type="EMBL" id="CP118224">
    <property type="protein sequence ID" value="WMC12368.1"/>
    <property type="molecule type" value="Genomic_DNA"/>
</dbReference>
<evidence type="ECO:0000256" key="5">
    <source>
        <dbReference type="ARBA" id="ARBA00022516"/>
    </source>
</evidence>
<gene>
    <name evidence="13 14" type="primary">lpxK</name>
    <name evidence="14" type="ORF">PU634_08390</name>
</gene>
<dbReference type="Proteomes" id="UP001223802">
    <property type="component" value="Chromosome"/>
</dbReference>
<evidence type="ECO:0000256" key="11">
    <source>
        <dbReference type="ARBA" id="ARBA00023098"/>
    </source>
</evidence>
<evidence type="ECO:0000256" key="1">
    <source>
        <dbReference type="ARBA" id="ARBA00002274"/>
    </source>
</evidence>
<evidence type="ECO:0000256" key="9">
    <source>
        <dbReference type="ARBA" id="ARBA00022777"/>
    </source>
</evidence>